<dbReference type="GO" id="GO:0005634">
    <property type="term" value="C:nucleus"/>
    <property type="evidence" value="ECO:0007669"/>
    <property type="project" value="UniProtKB-SubCell"/>
</dbReference>
<evidence type="ECO:0000313" key="15">
    <source>
        <dbReference type="EMBL" id="GHJ86710.1"/>
    </source>
</evidence>
<feature type="compositionally biased region" description="Polar residues" evidence="10">
    <location>
        <begin position="2770"/>
        <end position="2786"/>
    </location>
</feature>
<dbReference type="Pfam" id="PF08550">
    <property type="entry name" value="GATA_AreA"/>
    <property type="match status" value="1"/>
</dbReference>
<feature type="compositionally biased region" description="Low complexity" evidence="10">
    <location>
        <begin position="2550"/>
        <end position="2560"/>
    </location>
</feature>
<evidence type="ECO:0000256" key="2">
    <source>
        <dbReference type="ARBA" id="ARBA00009711"/>
    </source>
</evidence>
<feature type="region of interest" description="Disordered" evidence="10">
    <location>
        <begin position="1436"/>
        <end position="1477"/>
    </location>
</feature>
<feature type="region of interest" description="Disordered" evidence="10">
    <location>
        <begin position="2104"/>
        <end position="2159"/>
    </location>
</feature>
<feature type="region of interest" description="Disordered" evidence="10">
    <location>
        <begin position="2633"/>
        <end position="2676"/>
    </location>
</feature>
<evidence type="ECO:0000256" key="9">
    <source>
        <dbReference type="PROSITE-ProRule" id="PRU00094"/>
    </source>
</evidence>
<dbReference type="PROSITE" id="PS51805">
    <property type="entry name" value="EPHD"/>
    <property type="match status" value="1"/>
</dbReference>
<dbReference type="SUPFAM" id="SSF57716">
    <property type="entry name" value="Glucocorticoid receptor-like (DNA-binding domain)"/>
    <property type="match status" value="1"/>
</dbReference>
<dbReference type="InterPro" id="IPR003347">
    <property type="entry name" value="JmjC_dom"/>
</dbReference>
<name>A0A8H3YEL7_9TREE</name>
<feature type="compositionally biased region" description="Polar residues" evidence="10">
    <location>
        <begin position="83"/>
        <end position="99"/>
    </location>
</feature>
<dbReference type="Pfam" id="PF13832">
    <property type="entry name" value="zf-HC5HC2H_2"/>
    <property type="match status" value="1"/>
</dbReference>
<feature type="compositionally biased region" description="Polar residues" evidence="10">
    <location>
        <begin position="1439"/>
        <end position="1451"/>
    </location>
</feature>
<evidence type="ECO:0000259" key="13">
    <source>
        <dbReference type="PROSITE" id="PS51184"/>
    </source>
</evidence>
<evidence type="ECO:0000259" key="14">
    <source>
        <dbReference type="PROSITE" id="PS51805"/>
    </source>
</evidence>
<keyword evidence="5 9" id="KW-0863">Zinc-finger</keyword>
<feature type="domain" description="GATA-type" evidence="11">
    <location>
        <begin position="2655"/>
        <end position="2708"/>
    </location>
</feature>
<feature type="compositionally biased region" description="Low complexity" evidence="10">
    <location>
        <begin position="1021"/>
        <end position="1039"/>
    </location>
</feature>
<dbReference type="CDD" id="cd00202">
    <property type="entry name" value="ZnF_GATA"/>
    <property type="match status" value="1"/>
</dbReference>
<feature type="region of interest" description="Disordered" evidence="10">
    <location>
        <begin position="774"/>
        <end position="803"/>
    </location>
</feature>
<dbReference type="GO" id="GO:0008270">
    <property type="term" value="F:zinc ion binding"/>
    <property type="evidence" value="ECO:0007669"/>
    <property type="project" value="UniProtKB-KW"/>
</dbReference>
<feature type="compositionally biased region" description="Basic and acidic residues" evidence="10">
    <location>
        <begin position="264"/>
        <end position="275"/>
    </location>
</feature>
<gene>
    <name evidence="15" type="ORF">NliqN6_3112</name>
</gene>
<feature type="compositionally biased region" description="Polar residues" evidence="10">
    <location>
        <begin position="1644"/>
        <end position="1668"/>
    </location>
</feature>
<dbReference type="GO" id="GO:0051864">
    <property type="term" value="F:histone H3K36 demethylase activity"/>
    <property type="evidence" value="ECO:0007669"/>
    <property type="project" value="TreeGrafter"/>
</dbReference>
<feature type="region of interest" description="Disordered" evidence="10">
    <location>
        <begin position="1"/>
        <end position="104"/>
    </location>
</feature>
<evidence type="ECO:0000256" key="1">
    <source>
        <dbReference type="ARBA" id="ARBA00004123"/>
    </source>
</evidence>
<dbReference type="OrthoDB" id="9547406at2759"/>
<feature type="region of interest" description="Disordered" evidence="10">
    <location>
        <begin position="2280"/>
        <end position="2299"/>
    </location>
</feature>
<feature type="compositionally biased region" description="Polar residues" evidence="10">
    <location>
        <begin position="1"/>
        <end position="15"/>
    </location>
</feature>
<feature type="compositionally biased region" description="Polar residues" evidence="10">
    <location>
        <begin position="1986"/>
        <end position="2002"/>
    </location>
</feature>
<feature type="region of interest" description="Disordered" evidence="10">
    <location>
        <begin position="1963"/>
        <end position="2002"/>
    </location>
</feature>
<feature type="region of interest" description="Disordered" evidence="10">
    <location>
        <begin position="1644"/>
        <end position="1726"/>
    </location>
</feature>
<dbReference type="PROSITE" id="PS51183">
    <property type="entry name" value="JMJN"/>
    <property type="match status" value="1"/>
</dbReference>
<dbReference type="InterPro" id="IPR013860">
    <property type="entry name" value="AreA_GATA"/>
</dbReference>
<evidence type="ECO:0000256" key="7">
    <source>
        <dbReference type="ARBA" id="ARBA00023242"/>
    </source>
</evidence>
<dbReference type="Gene3D" id="3.30.50.10">
    <property type="entry name" value="Erythroid Transcription Factor GATA-1, subunit A"/>
    <property type="match status" value="1"/>
</dbReference>
<feature type="domain" description="JmjC" evidence="13">
    <location>
        <begin position="391"/>
        <end position="555"/>
    </location>
</feature>
<evidence type="ECO:0000259" key="11">
    <source>
        <dbReference type="PROSITE" id="PS50114"/>
    </source>
</evidence>
<dbReference type="Pfam" id="PF02375">
    <property type="entry name" value="JmjN"/>
    <property type="match status" value="1"/>
</dbReference>
<dbReference type="Pfam" id="PF02373">
    <property type="entry name" value="JmjC"/>
    <property type="match status" value="1"/>
</dbReference>
<feature type="region of interest" description="Disordered" evidence="10">
    <location>
        <begin position="245"/>
        <end position="330"/>
    </location>
</feature>
<dbReference type="PROSITE" id="PS00344">
    <property type="entry name" value="GATA_ZN_FINGER_1"/>
    <property type="match status" value="1"/>
</dbReference>
<comment type="similarity">
    <text evidence="2">Belongs to the JHDM3 histone demethylase family.</text>
</comment>
<dbReference type="InterPro" id="IPR000679">
    <property type="entry name" value="Znf_GATA"/>
</dbReference>
<dbReference type="InterPro" id="IPR003349">
    <property type="entry name" value="JmjN"/>
</dbReference>
<dbReference type="InterPro" id="IPR034732">
    <property type="entry name" value="EPHD"/>
</dbReference>
<feature type="compositionally biased region" description="Polar residues" evidence="10">
    <location>
        <begin position="1866"/>
        <end position="1889"/>
    </location>
</feature>
<feature type="region of interest" description="Disordered" evidence="10">
    <location>
        <begin position="988"/>
        <end position="1107"/>
    </location>
</feature>
<reference evidence="15" key="1">
    <citation type="submission" date="2020-07" db="EMBL/GenBank/DDBJ databases">
        <title>Draft Genome Sequence of a Deep-Sea Yeast, Naganishia (Cryptococcus) liquefaciens strain N6.</title>
        <authorList>
            <person name="Han Y.W."/>
            <person name="Kajitani R."/>
            <person name="Morimoto H."/>
            <person name="Parhat M."/>
            <person name="Tsubouchi H."/>
            <person name="Bakenova O."/>
            <person name="Ogata M."/>
            <person name="Argunhan B."/>
            <person name="Aoki R."/>
            <person name="Kajiwara S."/>
            <person name="Itoh T."/>
            <person name="Iwasaki H."/>
        </authorList>
    </citation>
    <scope>NUCLEOTIDE SEQUENCE</scope>
    <source>
        <strain evidence="15">N6</strain>
    </source>
</reference>
<dbReference type="Gene3D" id="2.60.120.650">
    <property type="entry name" value="Cupin"/>
    <property type="match status" value="1"/>
</dbReference>
<comment type="catalytic activity">
    <reaction evidence="8">
        <text>N(6),N(6),N(6)-trimethyl-L-lysyl(9)-[histone H3] + 2 2-oxoglutarate + 2 O2 = N(6)-methyl-L-lysyl(9)-[histone H3] + 2 formaldehyde + 2 succinate + 2 CO2</text>
        <dbReference type="Rhea" id="RHEA:60200"/>
        <dbReference type="Rhea" id="RHEA-COMP:15538"/>
        <dbReference type="Rhea" id="RHEA-COMP:15542"/>
        <dbReference type="ChEBI" id="CHEBI:15379"/>
        <dbReference type="ChEBI" id="CHEBI:16526"/>
        <dbReference type="ChEBI" id="CHEBI:16810"/>
        <dbReference type="ChEBI" id="CHEBI:16842"/>
        <dbReference type="ChEBI" id="CHEBI:30031"/>
        <dbReference type="ChEBI" id="CHEBI:61929"/>
        <dbReference type="ChEBI" id="CHEBI:61961"/>
        <dbReference type="EC" id="1.14.11.66"/>
    </reaction>
</comment>
<protein>
    <recommendedName>
        <fullName evidence="3">[histone H3]-trimethyl-L-lysine(9) demethylase</fullName>
        <ecNumber evidence="3">1.14.11.66</ecNumber>
    </recommendedName>
</protein>
<evidence type="ECO:0000256" key="8">
    <source>
        <dbReference type="ARBA" id="ARBA00049349"/>
    </source>
</evidence>
<feature type="compositionally biased region" description="Basic residues" evidence="10">
    <location>
        <begin position="1348"/>
        <end position="1360"/>
    </location>
</feature>
<feature type="compositionally biased region" description="Polar residues" evidence="10">
    <location>
        <begin position="1007"/>
        <end position="1020"/>
    </location>
</feature>
<evidence type="ECO:0000256" key="6">
    <source>
        <dbReference type="ARBA" id="ARBA00022833"/>
    </source>
</evidence>
<evidence type="ECO:0000256" key="3">
    <source>
        <dbReference type="ARBA" id="ARBA00012900"/>
    </source>
</evidence>
<feature type="compositionally biased region" description="Polar residues" evidence="10">
    <location>
        <begin position="2343"/>
        <end position="2353"/>
    </location>
</feature>
<keyword evidence="4" id="KW-0479">Metal-binding</keyword>
<dbReference type="CDD" id="cd15571">
    <property type="entry name" value="ePHD"/>
    <property type="match status" value="1"/>
</dbReference>
<feature type="compositionally biased region" description="Low complexity" evidence="10">
    <location>
        <begin position="2738"/>
        <end position="2761"/>
    </location>
</feature>
<accession>A0A8H3YEL7</accession>
<feature type="compositionally biased region" description="Low complexity" evidence="10">
    <location>
        <begin position="1969"/>
        <end position="1985"/>
    </location>
</feature>
<feature type="compositionally biased region" description="Polar residues" evidence="10">
    <location>
        <begin position="2586"/>
        <end position="2600"/>
    </location>
</feature>
<dbReference type="EMBL" id="BLZA01000019">
    <property type="protein sequence ID" value="GHJ86710.1"/>
    <property type="molecule type" value="Genomic_DNA"/>
</dbReference>
<feature type="compositionally biased region" description="Low complexity" evidence="10">
    <location>
        <begin position="2142"/>
        <end position="2155"/>
    </location>
</feature>
<dbReference type="PRINTS" id="PR00619">
    <property type="entry name" value="GATAZNFINGER"/>
</dbReference>
<keyword evidence="7" id="KW-0539">Nucleus</keyword>
<feature type="compositionally biased region" description="Polar residues" evidence="10">
    <location>
        <begin position="1049"/>
        <end position="1060"/>
    </location>
</feature>
<dbReference type="GO" id="GO:0000785">
    <property type="term" value="C:chromatin"/>
    <property type="evidence" value="ECO:0007669"/>
    <property type="project" value="TreeGrafter"/>
</dbReference>
<feature type="compositionally biased region" description="Basic and acidic residues" evidence="10">
    <location>
        <begin position="578"/>
        <end position="605"/>
    </location>
</feature>
<dbReference type="SMART" id="SM00401">
    <property type="entry name" value="ZnF_GATA"/>
    <property type="match status" value="1"/>
</dbReference>
<dbReference type="SMART" id="SM00558">
    <property type="entry name" value="JmjC"/>
    <property type="match status" value="1"/>
</dbReference>
<evidence type="ECO:0000256" key="5">
    <source>
        <dbReference type="ARBA" id="ARBA00022771"/>
    </source>
</evidence>
<feature type="compositionally biased region" description="Low complexity" evidence="10">
    <location>
        <begin position="2125"/>
        <end position="2135"/>
    </location>
</feature>
<dbReference type="PANTHER" id="PTHR10694:SF7">
    <property type="entry name" value="[HISTONE H3]-TRIMETHYL-L-LYSINE(9) DEMETHYLASE"/>
    <property type="match status" value="1"/>
</dbReference>
<feature type="compositionally biased region" description="Basic and acidic residues" evidence="10">
    <location>
        <begin position="16"/>
        <end position="33"/>
    </location>
</feature>
<feature type="domain" description="PHD-type" evidence="14">
    <location>
        <begin position="632"/>
        <end position="769"/>
    </location>
</feature>
<dbReference type="GO" id="GO:0043565">
    <property type="term" value="F:sequence-specific DNA binding"/>
    <property type="evidence" value="ECO:0007669"/>
    <property type="project" value="InterPro"/>
</dbReference>
<dbReference type="PROSITE" id="PS50114">
    <property type="entry name" value="GATA_ZN_FINGER_2"/>
    <property type="match status" value="1"/>
</dbReference>
<dbReference type="FunFam" id="3.30.50.10:FF:000007">
    <property type="entry name" value="Nitrogen regulatory AreA, N-terminal"/>
    <property type="match status" value="1"/>
</dbReference>
<feature type="compositionally biased region" description="Polar residues" evidence="10">
    <location>
        <begin position="1287"/>
        <end position="1325"/>
    </location>
</feature>
<dbReference type="GO" id="GO:0006355">
    <property type="term" value="P:regulation of DNA-templated transcription"/>
    <property type="evidence" value="ECO:0007669"/>
    <property type="project" value="InterPro"/>
</dbReference>
<feature type="region of interest" description="Disordered" evidence="10">
    <location>
        <begin position="2340"/>
        <end position="2389"/>
    </location>
</feature>
<feature type="compositionally biased region" description="Basic and acidic residues" evidence="10">
    <location>
        <begin position="318"/>
        <end position="330"/>
    </location>
</feature>
<feature type="compositionally biased region" description="Polar residues" evidence="10">
    <location>
        <begin position="2284"/>
        <end position="2293"/>
    </location>
</feature>
<dbReference type="InterPro" id="IPR013083">
    <property type="entry name" value="Znf_RING/FYVE/PHD"/>
</dbReference>
<dbReference type="SUPFAM" id="SSF51197">
    <property type="entry name" value="Clavaminate synthase-like"/>
    <property type="match status" value="1"/>
</dbReference>
<keyword evidence="6" id="KW-0862">Zinc</keyword>
<dbReference type="Pfam" id="PF00320">
    <property type="entry name" value="GATA"/>
    <property type="match status" value="1"/>
</dbReference>
<evidence type="ECO:0000313" key="16">
    <source>
        <dbReference type="Proteomes" id="UP000620104"/>
    </source>
</evidence>
<feature type="compositionally biased region" description="Low complexity" evidence="10">
    <location>
        <begin position="295"/>
        <end position="317"/>
    </location>
</feature>
<evidence type="ECO:0000259" key="12">
    <source>
        <dbReference type="PROSITE" id="PS51183"/>
    </source>
</evidence>
<dbReference type="Proteomes" id="UP000620104">
    <property type="component" value="Unassembled WGS sequence"/>
</dbReference>
<feature type="compositionally biased region" description="Low complexity" evidence="10">
    <location>
        <begin position="1907"/>
        <end position="1921"/>
    </location>
</feature>
<feature type="region of interest" description="Disordered" evidence="10">
    <location>
        <begin position="1772"/>
        <end position="1802"/>
    </location>
</feature>
<organism evidence="15 16">
    <name type="scientific">Naganishia liquefaciens</name>
    <dbReference type="NCBI Taxonomy" id="104408"/>
    <lineage>
        <taxon>Eukaryota</taxon>
        <taxon>Fungi</taxon>
        <taxon>Dikarya</taxon>
        <taxon>Basidiomycota</taxon>
        <taxon>Agaricomycotina</taxon>
        <taxon>Tremellomycetes</taxon>
        <taxon>Filobasidiales</taxon>
        <taxon>Filobasidiaceae</taxon>
        <taxon>Naganishia</taxon>
    </lineage>
</organism>
<evidence type="ECO:0000256" key="10">
    <source>
        <dbReference type="SAM" id="MobiDB-lite"/>
    </source>
</evidence>
<feature type="compositionally biased region" description="Low complexity" evidence="10">
    <location>
        <begin position="1061"/>
        <end position="1077"/>
    </location>
</feature>
<dbReference type="PROSITE" id="PS51184">
    <property type="entry name" value="JMJC"/>
    <property type="match status" value="1"/>
</dbReference>
<proteinExistence type="inferred from homology"/>
<feature type="compositionally biased region" description="Gly residues" evidence="10">
    <location>
        <begin position="1155"/>
        <end position="1169"/>
    </location>
</feature>
<keyword evidence="16" id="KW-1185">Reference proteome</keyword>
<dbReference type="Gene3D" id="3.30.40.10">
    <property type="entry name" value="Zinc/RING finger domain, C3HC4 (zinc finger)"/>
    <property type="match status" value="1"/>
</dbReference>
<dbReference type="EC" id="1.14.11.66" evidence="3"/>
<feature type="compositionally biased region" description="Polar residues" evidence="10">
    <location>
        <begin position="2719"/>
        <end position="2735"/>
    </location>
</feature>
<feature type="region of interest" description="Disordered" evidence="10">
    <location>
        <begin position="1287"/>
        <end position="1381"/>
    </location>
</feature>
<feature type="region of interest" description="Disordered" evidence="10">
    <location>
        <begin position="2709"/>
        <end position="2786"/>
    </location>
</feature>
<dbReference type="PANTHER" id="PTHR10694">
    <property type="entry name" value="LYSINE-SPECIFIC DEMETHYLASE"/>
    <property type="match status" value="1"/>
</dbReference>
<comment type="subcellular location">
    <subcellularLocation>
        <location evidence="1">Nucleus</location>
    </subcellularLocation>
</comment>
<dbReference type="InterPro" id="IPR013088">
    <property type="entry name" value="Znf_NHR/GATA"/>
</dbReference>
<feature type="domain" description="JmjN" evidence="12">
    <location>
        <begin position="153"/>
        <end position="194"/>
    </location>
</feature>
<sequence>MSSGIDTSVRQSPESARQEDSMHSPDTRSHSGSDEEPMPMTPSSGMGRHQGILVQPEAKTSQQTDDVEMADETSRGIRRTSTRDTSPLSTPEAGTSVSAVQEYEEELDEEAAQYTQPAEFYPHEHVNRQMLAWTIEAGVGCTPQEDPLASRGIPVFRPTMEEFADFEGYMERIAPWGHRSGIVKVVPPKEWHDSLPRITAEQLEHIRIKGAIQQNMQGRAGMYRANNIEKNKMKGFGVKEWWEKCQSKQHRGPGPKDISLGGRGRQEGVSPEKKTTPAKRKRSMSPVAPRQQTEDCTAATDTADGVSMTETAESAAENESRVPEESAKEVEVARDPWYQTFDLMKDWLPADTTLDDFTVDACRELERKFWRGLSLGEPSWYGADLKGSLFTEETTEWNVANLPNVLNRLNLKRKVPGVNTPYLYFGMWAAAFAWHVEDMDLYSINYIHAGAPKFWYAMPQGKAENFERHMAGYFGQDAQRCDQFLRHKSFVVSPFKLGDDACRPNFLVQKQGEFVITYPKGYHAGFNGGFNIAESINFALEDWIDIGRRAKVCKCESHSVVIDIDRILQESELRNAADAQRAERRRLNELRKQGRLVTDRTRKGSEGGNSSSKRPRMRLIPEVVIPRPVKPVYSCVFCPHPSTVGLLPVYQPSERIRNMVKDPNARAMAHVACARCIPELSIATVEEEIGLDSTKRKRVVVLGSEQVAKERWGLKCGHCGDSNKAKMGAKIQCVKGKCTRAYHVTCAMESPEVDFEEVEVQEWVCKKDLAQSENPTNTVAQTSDTDVPTDSTGTGAQSNPGSQLASDIAEKQYTLVKIVHTKLFCPLHNTALQAAKRQATQQLLREEILKLPVGYPIIVRSSSGNFESYLLFLSESDETAGVVGDDGTPEIVKWSQLELHADNSGVLEAVPSDKPDSRVDFADVALTPEMVRMLSTNKLLQMALKAVATQLDRHPLSSYKQGRDILCIGKNSGLRLLIHRESETAFERPIISHSTTSPPFVGGASQSGGPTQTTALSGNLQRQAQYQRASQSQSRSSSANRGGYGAPSPTASSTGLSPAASTTSNTSHQTSGSSTGGKKLQKLAPKPVALGNGTSGRPAGTGNVSITRTGHGIEVGVSEHSAAGIFSSPGSRSGQRNGGSASSSMTEKARTNTSGGKGGRFTVDAGGGSPSNSQAMHGGSSRRHPQQGLPVPNSNTAPGSRGGQQGHNQYTSAGVAFAKTGSASRNGRPIPPSMTGIAAAGQVAYSPCGKSLQQVHFMPGSLPNSASSSRAQTPAMQMLDLELAQSASSLTPSNLSRSANSSHMGHSQGFNPRSSTEQSPLSQSIPRFGQIPHLAGSMPTNPFAQPARARRVSGAHHHPYSRSGTSTPLEPPSPWEATGTAFPFHLNTDEANAISMALAGQQEAQNQRYAQAAFEGLQGPGLGSIDSEQLLSGMGRATNADSQSAISSSRPMSAVGGNDRTRINHGHQRRDSQDEETQRIKLENAVLKNMLAGGEPLNWNVIEGLNRKAMNTGSGQQASIGLPIDLAGHNMVSGSSTGQQQNAQFELSAAELDAILMHESFGKVQSNMDAPAPFINSTSGMSKEVEDQGYAGPRQDQGRNILQTPASGILNSADANPYGSSFGSAGISASTPSLLTQQFQQVLPSGSTGRPVTSTADRMSASLPNRSQPMPHMGSAQPPNRQTKSGILPTPPASFSQSFAYPPGRLGNHSAAGWGPSRGVQEKRDRTATGVSMSAGAANRNMGLYTPLITPTALVENMSLASPTTPGYNLPTSADQVRHMPETPGSAPGSNRAKHSRHASQNAIRATNSGLTTVTAQQPASAASPASENLPPLPAGLQLEQLAQFGSAGLEMAIRLGMQMGMRLSQGNTHQTHSTPGTEDASSLSTSLEPQPMHEQMARVLQETATSQVSSLSPRSPSGPSAARYGSMTTGSAASDLPSTNIVAEILNDDFFTSVQPSMTPGLTPGVASGFSTSGQTSQSGQESSLVSPQIQSPTASVVPDSNVTHDVLAQKDPLAAQIWKAYAKAKTTLPNGPRMENLTWRMMHMTLKKVESTPKPSREIKLVPEESESLALEEEEERDVPSAMVAEEVERGRRGRFRGKGKVVGFDAESPQNRQESPDAMDWRAASRSRSRASVMDWRPSSRSRSRSTFNRNRNPYEHASEVHSQAMLALGTDMPLQEQLLAFTQSSSHDTQWPMSQYVSDELQGSANASTEPPATQEDLAGISSFTSQFSPDHQARRKPTSFTKNAFEYDQAIRTAAAYDAFASSVPNDQPLHLSGEVLPSSLTSQSGPSATLALSPKNYQKLPGISGPGLFDETQENFHPQYGFLPRRVRKTSFDHTVAQGSSAESNSGLLPPPRAGKVRKRSAEASPALGPQKGRDDVSASADLPLPTSASVQVPTGSFPNTAFTFSVPGTYEAFFDINAASAATPSALPEVAGPSDLDSASGDMGQAYMHALQNMLNQGSTAETTRALLDSGMGNSMEPLTSLAAIQAGILQPENAFDFQQLMQQYLHTNATANPFTHIDPTDVLGANLSAVSNPLAASGTLSNFSSPSGMSPSVHGPQFVQSSGPTKPLPKQVGGKATSLHQKPQPVRSNSSPNLAALQLGMTRTSSNGINIAQSIHGAADKGVVNVKHGSKSGPNTPSSEDAGLNSSETPTHCSNCQTTNTPLWRRDPEGQPLCNACGLFYKLHGVVRPLSLKTDVIKKRNRAAPGGKDGPSNSPAVRKGSSNTASAGLSKGPSASRSRASSPGTSLVSTSSSKKARRVSEAPSQGLNFTSIGASQSS</sequence>
<feature type="region of interest" description="Disordered" evidence="10">
    <location>
        <begin position="2550"/>
        <end position="2600"/>
    </location>
</feature>
<dbReference type="SMART" id="SM00545">
    <property type="entry name" value="JmjN"/>
    <property type="match status" value="1"/>
</dbReference>
<comment type="caution">
    <text evidence="15">The sequence shown here is derived from an EMBL/GenBank/DDBJ whole genome shotgun (WGS) entry which is preliminary data.</text>
</comment>
<feature type="region of interest" description="Disordered" evidence="10">
    <location>
        <begin position="1123"/>
        <end position="1208"/>
    </location>
</feature>
<feature type="region of interest" description="Disordered" evidence="10">
    <location>
        <begin position="1866"/>
        <end position="1935"/>
    </location>
</feature>
<dbReference type="GO" id="GO:0140684">
    <property type="term" value="F:histone H3K9me2/H3K9me3 demethylase activity"/>
    <property type="evidence" value="ECO:0007669"/>
    <property type="project" value="UniProtKB-EC"/>
</dbReference>
<feature type="compositionally biased region" description="Polar residues" evidence="10">
    <location>
        <begin position="2640"/>
        <end position="2670"/>
    </location>
</feature>
<feature type="compositionally biased region" description="Polar residues" evidence="10">
    <location>
        <begin position="1128"/>
        <end position="1154"/>
    </location>
</feature>
<evidence type="ECO:0000256" key="4">
    <source>
        <dbReference type="ARBA" id="ARBA00022723"/>
    </source>
</evidence>
<feature type="region of interest" description="Disordered" evidence="10">
    <location>
        <begin position="578"/>
        <end position="616"/>
    </location>
</feature>